<evidence type="ECO:0000313" key="6">
    <source>
        <dbReference type="EMBL" id="GAV02407.1"/>
    </source>
</evidence>
<accession>A0A1D1VLB9</accession>
<feature type="transmembrane region" description="Helical" evidence="5">
    <location>
        <begin position="24"/>
        <end position="43"/>
    </location>
</feature>
<dbReference type="AlphaFoldDB" id="A0A1D1VLB9"/>
<evidence type="ECO:0000256" key="2">
    <source>
        <dbReference type="ARBA" id="ARBA00022692"/>
    </source>
</evidence>
<comment type="caution">
    <text evidence="6">The sequence shown here is derived from an EMBL/GenBank/DDBJ whole genome shotgun (WGS) entry which is preliminary data.</text>
</comment>
<sequence length="112" mass="12016">MNSDKEITMPAELKEKKAWISRELTNILLLGIGFMFSMGSYSTCAMSQAVVGLNGVFVGVGQLVGGMLFASLGKCAQKHERDPALVLGGMYLSIPASAPFMVTKDPTFIKPK</sequence>
<organism evidence="6 7">
    <name type="scientific">Ramazzottius varieornatus</name>
    <name type="common">Water bear</name>
    <name type="synonym">Tardigrade</name>
    <dbReference type="NCBI Taxonomy" id="947166"/>
    <lineage>
        <taxon>Eukaryota</taxon>
        <taxon>Metazoa</taxon>
        <taxon>Ecdysozoa</taxon>
        <taxon>Tardigrada</taxon>
        <taxon>Eutardigrada</taxon>
        <taxon>Parachela</taxon>
        <taxon>Hypsibioidea</taxon>
        <taxon>Ramazzottiidae</taxon>
        <taxon>Ramazzottius</taxon>
    </lineage>
</organism>
<evidence type="ECO:0000256" key="4">
    <source>
        <dbReference type="ARBA" id="ARBA00023136"/>
    </source>
</evidence>
<keyword evidence="7" id="KW-1185">Reference proteome</keyword>
<feature type="transmembrane region" description="Helical" evidence="5">
    <location>
        <begin position="84"/>
        <end position="102"/>
    </location>
</feature>
<comment type="subcellular location">
    <subcellularLocation>
        <location evidence="1">Membrane</location>
        <topology evidence="1">Multi-pass membrane protein</topology>
    </subcellularLocation>
</comment>
<evidence type="ECO:0000256" key="1">
    <source>
        <dbReference type="ARBA" id="ARBA00004141"/>
    </source>
</evidence>
<keyword evidence="2 5" id="KW-0812">Transmembrane</keyword>
<evidence type="ECO:0000256" key="5">
    <source>
        <dbReference type="SAM" id="Phobius"/>
    </source>
</evidence>
<dbReference type="Proteomes" id="UP000186922">
    <property type="component" value="Unassembled WGS sequence"/>
</dbReference>
<protein>
    <submittedName>
        <fullName evidence="6">Uncharacterized protein</fullName>
    </submittedName>
</protein>
<dbReference type="Pfam" id="PF05978">
    <property type="entry name" value="UNC-93"/>
    <property type="match status" value="1"/>
</dbReference>
<name>A0A1D1VLB9_RAMVA</name>
<evidence type="ECO:0000313" key="7">
    <source>
        <dbReference type="Proteomes" id="UP000186922"/>
    </source>
</evidence>
<feature type="transmembrane region" description="Helical" evidence="5">
    <location>
        <begin position="49"/>
        <end position="72"/>
    </location>
</feature>
<evidence type="ECO:0000256" key="3">
    <source>
        <dbReference type="ARBA" id="ARBA00022989"/>
    </source>
</evidence>
<gene>
    <name evidence="6" type="primary">RvY_12977-1</name>
    <name evidence="6" type="synonym">RvY_12977.1</name>
    <name evidence="6" type="ORF">RvY_12977</name>
</gene>
<keyword evidence="3 5" id="KW-1133">Transmembrane helix</keyword>
<reference evidence="6 7" key="1">
    <citation type="journal article" date="2016" name="Nat. Commun.">
        <title>Extremotolerant tardigrade genome and improved radiotolerance of human cultured cells by tardigrade-unique protein.</title>
        <authorList>
            <person name="Hashimoto T."/>
            <person name="Horikawa D.D."/>
            <person name="Saito Y."/>
            <person name="Kuwahara H."/>
            <person name="Kozuka-Hata H."/>
            <person name="Shin-I T."/>
            <person name="Minakuchi Y."/>
            <person name="Ohishi K."/>
            <person name="Motoyama A."/>
            <person name="Aizu T."/>
            <person name="Enomoto A."/>
            <person name="Kondo K."/>
            <person name="Tanaka S."/>
            <person name="Hara Y."/>
            <person name="Koshikawa S."/>
            <person name="Sagara H."/>
            <person name="Miura T."/>
            <person name="Yokobori S."/>
            <person name="Miyagawa K."/>
            <person name="Suzuki Y."/>
            <person name="Kubo T."/>
            <person name="Oyama M."/>
            <person name="Kohara Y."/>
            <person name="Fujiyama A."/>
            <person name="Arakawa K."/>
            <person name="Katayama T."/>
            <person name="Toyoda A."/>
            <person name="Kunieda T."/>
        </authorList>
    </citation>
    <scope>NUCLEOTIDE SEQUENCE [LARGE SCALE GENOMIC DNA]</scope>
    <source>
        <strain evidence="6 7">YOKOZUNA-1</strain>
    </source>
</reference>
<keyword evidence="4 5" id="KW-0472">Membrane</keyword>
<proteinExistence type="predicted"/>
<dbReference type="InterPro" id="IPR010291">
    <property type="entry name" value="Ion_channel_UNC-93"/>
</dbReference>
<dbReference type="EMBL" id="BDGG01000008">
    <property type="protein sequence ID" value="GAV02407.1"/>
    <property type="molecule type" value="Genomic_DNA"/>
</dbReference>
<dbReference type="GO" id="GO:0016020">
    <property type="term" value="C:membrane"/>
    <property type="evidence" value="ECO:0007669"/>
    <property type="project" value="UniProtKB-SubCell"/>
</dbReference>